<comment type="caution">
    <text evidence="2">The sequence shown here is derived from an EMBL/GenBank/DDBJ whole genome shotgun (WGS) entry which is preliminary data.</text>
</comment>
<dbReference type="InterPro" id="IPR011576">
    <property type="entry name" value="Pyridox_Oxase_N"/>
</dbReference>
<dbReference type="PANTHER" id="PTHR42815:SF2">
    <property type="entry name" value="FAD-BINDING, PUTATIVE (AFU_ORTHOLOGUE AFUA_6G07600)-RELATED"/>
    <property type="match status" value="1"/>
</dbReference>
<evidence type="ECO:0000313" key="3">
    <source>
        <dbReference type="Proteomes" id="UP000707352"/>
    </source>
</evidence>
<dbReference type="Pfam" id="PF01243">
    <property type="entry name" value="PNPOx_N"/>
    <property type="match status" value="1"/>
</dbReference>
<reference evidence="2 3" key="1">
    <citation type="submission" date="2020-03" db="EMBL/GenBank/DDBJ databases">
        <title>The genome sequence of Microvirga sp. c23x22.</title>
        <authorList>
            <person name="Zhang X."/>
        </authorList>
    </citation>
    <scope>NUCLEOTIDE SEQUENCE [LARGE SCALE GENOMIC DNA]</scope>
    <source>
        <strain evidence="3">c23x22</strain>
    </source>
</reference>
<dbReference type="InterPro" id="IPR024029">
    <property type="entry name" value="Pyridox_Oxase_FMN-dep"/>
</dbReference>
<dbReference type="PANTHER" id="PTHR42815">
    <property type="entry name" value="FAD-BINDING, PUTATIVE (AFU_ORTHOLOGUE AFUA_6G07600)-RELATED"/>
    <property type="match status" value="1"/>
</dbReference>
<gene>
    <name evidence="2" type="ORF">HB375_02915</name>
</gene>
<sequence>MTTITTVQDLETLYGEVGEASIAKETDRVVPVYRAFIEASPFAALATRGPEGLDCSPRGDGPGFIRVQDEKTLLLPDRRGNNRIDSLRNIVRDPQVALLFLIPGIGETLRVNGRADISVDPALLDSFVVDGKAPKTVLVIHVEAVYFQCSRAIVRADLWNPDKRVSRKAVPSPGEMLAALSENRIGGESYDKALPERVKTTLY</sequence>
<evidence type="ECO:0000313" key="2">
    <source>
        <dbReference type="EMBL" id="NIX75565.1"/>
    </source>
</evidence>
<dbReference type="Gene3D" id="2.30.110.10">
    <property type="entry name" value="Electron Transport, Fmn-binding Protein, Chain A"/>
    <property type="match status" value="1"/>
</dbReference>
<dbReference type="SUPFAM" id="SSF50475">
    <property type="entry name" value="FMN-binding split barrel"/>
    <property type="match status" value="1"/>
</dbReference>
<dbReference type="InterPro" id="IPR012349">
    <property type="entry name" value="Split_barrel_FMN-bd"/>
</dbReference>
<dbReference type="NCBIfam" id="TIGR04025">
    <property type="entry name" value="PPOX_FMN_DR2398"/>
    <property type="match status" value="1"/>
</dbReference>
<protein>
    <submittedName>
        <fullName evidence="2">Pyridoxamine 5'-phosphate oxidase family protein</fullName>
    </submittedName>
</protein>
<evidence type="ECO:0000259" key="1">
    <source>
        <dbReference type="Pfam" id="PF01243"/>
    </source>
</evidence>
<proteinExistence type="predicted"/>
<feature type="domain" description="Pyridoxamine 5'-phosphate oxidase N-terminal" evidence="1">
    <location>
        <begin position="32"/>
        <end position="149"/>
    </location>
</feature>
<keyword evidence="3" id="KW-1185">Reference proteome</keyword>
<dbReference type="RefSeq" id="WP_167671443.1">
    <property type="nucleotide sequence ID" value="NZ_JAATJS010000001.1"/>
</dbReference>
<name>A0ABX0V6V0_9HYPH</name>
<accession>A0ABX0V6V0</accession>
<dbReference type="Proteomes" id="UP000707352">
    <property type="component" value="Unassembled WGS sequence"/>
</dbReference>
<dbReference type="EMBL" id="JAATJS010000001">
    <property type="protein sequence ID" value="NIX75565.1"/>
    <property type="molecule type" value="Genomic_DNA"/>
</dbReference>
<organism evidence="2 3">
    <name type="scientific">Microvirga terricola</name>
    <dbReference type="NCBI Taxonomy" id="2719797"/>
    <lineage>
        <taxon>Bacteria</taxon>
        <taxon>Pseudomonadati</taxon>
        <taxon>Pseudomonadota</taxon>
        <taxon>Alphaproteobacteria</taxon>
        <taxon>Hyphomicrobiales</taxon>
        <taxon>Methylobacteriaceae</taxon>
        <taxon>Microvirga</taxon>
    </lineage>
</organism>